<evidence type="ECO:0000313" key="2">
    <source>
        <dbReference type="EMBL" id="CAD8137340.1"/>
    </source>
</evidence>
<dbReference type="EMBL" id="CAJJDO010000006">
    <property type="protein sequence ID" value="CAD8137340.1"/>
    <property type="molecule type" value="Genomic_DNA"/>
</dbReference>
<name>A0A8S1SCJ5_9CILI</name>
<accession>A0A8S1SCJ5</accession>
<protein>
    <submittedName>
        <fullName evidence="2">Uncharacterized protein</fullName>
    </submittedName>
</protein>
<organism evidence="2 3">
    <name type="scientific">Paramecium pentaurelia</name>
    <dbReference type="NCBI Taxonomy" id="43138"/>
    <lineage>
        <taxon>Eukaryota</taxon>
        <taxon>Sar</taxon>
        <taxon>Alveolata</taxon>
        <taxon>Ciliophora</taxon>
        <taxon>Intramacronucleata</taxon>
        <taxon>Oligohymenophorea</taxon>
        <taxon>Peniculida</taxon>
        <taxon>Parameciidae</taxon>
        <taxon>Paramecium</taxon>
    </lineage>
</organism>
<dbReference type="OrthoDB" id="307839at2759"/>
<keyword evidence="3" id="KW-1185">Reference proteome</keyword>
<sequence length="1191" mass="141259">MAKMKLQLGCYGKAFLLAEQAMSTLEKDLIDRLKKRDSKIEDAMLLINGYMILAKSYEFSQENDLQYIHSKSVWAQKNQQDQFCKFYLNAKQLAIKYLGNNNQIIQKLQYSCSHRIQKPKSPKPIIQQISRQQFNQLIQVLKLVKARVLIITQPEKPLFKRCIKGSIDTHKTISTQNSQVDMSKPYIKQFRVRCKQNSNHEINSSDETTKEKMQNCDTPISQFKQLETIIQKKVEEQLTMKLNTKQLNNFEDQKKLQEQNQKISNLYDQIQQLKEQLKEKDLQQEQQKIQIELLQAHNKQSIKNVKCIQSPIKKNNFINEFQISSEQKQSLIQSVIQTKRTEINEFNTEQTPIKLVNSLIGEFQTPENKSSIAEFQTNKKSTPPFSFSFHKHQQQSIDVPLTPPPNITQDNTLDQSQQWPSQKLQQISIIEFEESMNFSITYQTNQEHYSIQLQPNEIYMIQVENEQSFIIEISLVTNKANPKLEDFCILIQVNINSQRISELIEISSLADMLQHTVNNICIPYPLKYITSYKLFIQYLLIPFIQVQMENNQYKIALYSIPQGLFSNYQQINLYGDQCEWSMFFIENYKFKLVIFQNKINIQDFEIIFDQISFDEYFELLNIDQYNQQEMQNILNTIKKIQQPQFNYFKLPNVKIRDKDKLVNFIHNCLIQIEILINEQKQMDIKHYLKENVIAINLDIIDKCKIRASLIQRINGRIDLILKNFYQTYLNQQQQGFAISSIQITDEFIQDKFHIDFFTLNESEKQFILRKISNYFKLYTYNSLQDGNDLDWKNENPIQQIDQNFGGTHKIMIVDQYRTPINFTLIGIQDRPEFIRIDMFDTEKVQQNGVLFFINEDQWRKREIQLSNKKQKQSKYNKEFAIQEKYYLNQVLQEIGWKVIEKLIINGKIHRICNCFLAYKSDEIYKYPLKEGEQLNFLTFKMIENCKEDQFKKYDLFSHLYCKFCDQEIGMRIGKDFSIYKCQLQESLASINIGVYSLKQELLYKIQHILDKTYYQCYLQQLLKKELSNVQIIPNVNAAIIIHQIESRLLLLGKNGLYNDLAQKLWKQTCGNVLLILYDKEEINQEELIQNLATQGEQPQIADLFQSQNLVFFTKILNLNTILSKYFAKSYNQCYPVEIIKKEEDVSNEKCLLLSYYYQRYKQLDHPTQDDKLTLSLIKQSRKQLKFECKVQ</sequence>
<comment type="caution">
    <text evidence="2">The sequence shown here is derived from an EMBL/GenBank/DDBJ whole genome shotgun (WGS) entry which is preliminary data.</text>
</comment>
<evidence type="ECO:0000256" key="1">
    <source>
        <dbReference type="SAM" id="Coils"/>
    </source>
</evidence>
<dbReference type="AlphaFoldDB" id="A0A8S1SCJ5"/>
<gene>
    <name evidence="2" type="ORF">PPENT_87.1.T0060042</name>
</gene>
<keyword evidence="1" id="KW-0175">Coiled coil</keyword>
<feature type="coiled-coil region" evidence="1">
    <location>
        <begin position="240"/>
        <end position="290"/>
    </location>
</feature>
<dbReference type="Proteomes" id="UP000689195">
    <property type="component" value="Unassembled WGS sequence"/>
</dbReference>
<proteinExistence type="predicted"/>
<evidence type="ECO:0000313" key="3">
    <source>
        <dbReference type="Proteomes" id="UP000689195"/>
    </source>
</evidence>
<reference evidence="2" key="1">
    <citation type="submission" date="2021-01" db="EMBL/GenBank/DDBJ databases">
        <authorList>
            <consortium name="Genoscope - CEA"/>
            <person name="William W."/>
        </authorList>
    </citation>
    <scope>NUCLEOTIDE SEQUENCE</scope>
</reference>